<dbReference type="SUPFAM" id="SSF46689">
    <property type="entry name" value="Homeodomain-like"/>
    <property type="match status" value="1"/>
</dbReference>
<sequence>MHDGRSYTQIASYLGCSRRTISQARTVLDAQGFSAADIKALSTTDLEILFPDHRRRDPGRFVQPDFEAVAHRRKTCTRITRKVEWERYRKLPAAPGLEFYSYPQFCSLFDDYVHEHELTTQLDHLPGENMQVDWAGETMTVVDPLSSQRYRVYLFVASLPHSGMIYACGCLDMRMRNWLQSHQQAFRYFGGVPRVVIPDNATTATSQVAQGTRVRDLTDEYFKFSTYFGFGAVAARSYTPKDKAHVEKSVDIAERWIIEYLADRSFFSLEECNEAIAEQVEWINHRDQFRGRSQSRWQLFEQYERDQLLPLPDHPWSWAVWRKSKVGMNYHIRVDNHFYSVPWQLAGKTVETCILDDAIDIIHDTDIVARHRKGPRNFQYSTLDEHVPPSHQDLRTRWDRQRIEQWAGSLGASTFAVIEQMFNARKVEAQAYNSCLAVLALSKDFSRSELEQACDVIIRTRQVPSVRRIKEQLTDHRKHPPVTVEPTDPAASTTPGVRLPSSSGHPMKMGHRPISQGCLPICLRGRSTPRSTGQVAARLVIDTGRPIVQVARELGVNPGLLGRWVKAERERSGEIPATELETDERTELDRLRKEIAELKMDNEFLGKAAALLASKRSQPHGA</sequence>
<dbReference type="InterPro" id="IPR036397">
    <property type="entry name" value="RNaseH_sf"/>
</dbReference>
<dbReference type="EMBL" id="CP046455">
    <property type="protein sequence ID" value="QGU08596.1"/>
    <property type="molecule type" value="Genomic_DNA"/>
</dbReference>
<gene>
    <name evidence="5" type="ORF">COCCU_13515</name>
</gene>
<dbReference type="PANTHER" id="PTHR35004:SF8">
    <property type="entry name" value="TRANSPOSASE RV3428C-RELATED"/>
    <property type="match status" value="1"/>
</dbReference>
<dbReference type="SUPFAM" id="SSF53098">
    <property type="entry name" value="Ribonuclease H-like"/>
    <property type="match status" value="1"/>
</dbReference>
<dbReference type="Pfam" id="PF22483">
    <property type="entry name" value="Mu-transpos_C_2"/>
    <property type="match status" value="1"/>
</dbReference>
<feature type="domain" description="Integrase catalytic" evidence="4">
    <location>
        <begin position="122"/>
        <end position="304"/>
    </location>
</feature>
<dbReference type="KEGG" id="cok:COCCU_13515"/>
<dbReference type="Proteomes" id="UP000424462">
    <property type="component" value="Chromosome"/>
</dbReference>
<dbReference type="InterPro" id="IPR009057">
    <property type="entry name" value="Homeodomain-like_sf"/>
</dbReference>
<reference evidence="5 6" key="1">
    <citation type="submission" date="2019-11" db="EMBL/GenBank/DDBJ databases">
        <title>Complete genome sequence of Corynebacterium kalinowskii 1959, a novel Corynebacterium species isolated from soil of a small paddock in Vilsendorf, Germany.</title>
        <authorList>
            <person name="Schaffert L."/>
            <person name="Ruwe M."/>
            <person name="Milse J."/>
            <person name="Hanuschka K."/>
            <person name="Ortseifen V."/>
            <person name="Droste J."/>
            <person name="Brandt D."/>
            <person name="Schlueter L."/>
            <person name="Kutter Y."/>
            <person name="Vinke S."/>
            <person name="Viehoefer P."/>
            <person name="Jacob L."/>
            <person name="Luebke N.-C."/>
            <person name="Schulte-Berndt E."/>
            <person name="Hain C."/>
            <person name="Linder M."/>
            <person name="Schmidt P."/>
            <person name="Wollenschlaeger L."/>
            <person name="Luttermann T."/>
            <person name="Thieme E."/>
            <person name="Hassa J."/>
            <person name="Haak M."/>
            <person name="Wittchen M."/>
            <person name="Mentz A."/>
            <person name="Persicke M."/>
            <person name="Busche T."/>
            <person name="Ruckert C."/>
        </authorList>
    </citation>
    <scope>NUCLEOTIDE SEQUENCE [LARGE SCALE GENOMIC DNA]</scope>
    <source>
        <strain evidence="5 6">2039</strain>
    </source>
</reference>
<feature type="region of interest" description="Disordered" evidence="3">
    <location>
        <begin position="479"/>
        <end position="498"/>
    </location>
</feature>
<dbReference type="InterPro" id="IPR054353">
    <property type="entry name" value="IstA-like_C"/>
</dbReference>
<dbReference type="InterPro" id="IPR002514">
    <property type="entry name" value="Transposase_8"/>
</dbReference>
<dbReference type="Gene3D" id="1.10.10.60">
    <property type="entry name" value="Homeodomain-like"/>
    <property type="match status" value="1"/>
</dbReference>
<proteinExistence type="inferred from homology"/>
<name>A0A6B8WCI7_9CORY</name>
<dbReference type="GO" id="GO:0003677">
    <property type="term" value="F:DNA binding"/>
    <property type="evidence" value="ECO:0007669"/>
    <property type="project" value="InterPro"/>
</dbReference>
<dbReference type="PANTHER" id="PTHR35004">
    <property type="entry name" value="TRANSPOSASE RV3428C-RELATED"/>
    <property type="match status" value="1"/>
</dbReference>
<comment type="similarity">
    <text evidence="1">Belongs to the transposase IS21/IS408/IS1162 family.</text>
</comment>
<dbReference type="Pfam" id="PF01527">
    <property type="entry name" value="HTH_Tnp_1"/>
    <property type="match status" value="1"/>
</dbReference>
<dbReference type="PROSITE" id="PS50994">
    <property type="entry name" value="INTEGRASE"/>
    <property type="match status" value="1"/>
</dbReference>
<accession>A0A6B8WCI7</accession>
<evidence type="ECO:0000313" key="5">
    <source>
        <dbReference type="EMBL" id="QGU08596.1"/>
    </source>
</evidence>
<evidence type="ECO:0000313" key="6">
    <source>
        <dbReference type="Proteomes" id="UP000424462"/>
    </source>
</evidence>
<evidence type="ECO:0000256" key="2">
    <source>
        <dbReference type="SAM" id="Coils"/>
    </source>
</evidence>
<feature type="coiled-coil region" evidence="2">
    <location>
        <begin position="581"/>
        <end position="608"/>
    </location>
</feature>
<keyword evidence="6" id="KW-1185">Reference proteome</keyword>
<protein>
    <submittedName>
        <fullName evidence="5">Integrase core domain protein</fullName>
    </submittedName>
</protein>
<dbReference type="GO" id="GO:0006313">
    <property type="term" value="P:DNA transposition"/>
    <property type="evidence" value="ECO:0007669"/>
    <property type="project" value="InterPro"/>
</dbReference>
<dbReference type="NCBIfam" id="NF033546">
    <property type="entry name" value="transpos_IS21"/>
    <property type="match status" value="1"/>
</dbReference>
<evidence type="ECO:0000256" key="3">
    <source>
        <dbReference type="SAM" id="MobiDB-lite"/>
    </source>
</evidence>
<evidence type="ECO:0000259" key="4">
    <source>
        <dbReference type="PROSITE" id="PS50994"/>
    </source>
</evidence>
<dbReference type="InterPro" id="IPR001584">
    <property type="entry name" value="Integrase_cat-core"/>
</dbReference>
<evidence type="ECO:0000256" key="1">
    <source>
        <dbReference type="ARBA" id="ARBA00009277"/>
    </source>
</evidence>
<dbReference type="InterPro" id="IPR012337">
    <property type="entry name" value="RNaseH-like_sf"/>
</dbReference>
<dbReference type="Gene3D" id="3.30.420.10">
    <property type="entry name" value="Ribonuclease H-like superfamily/Ribonuclease H"/>
    <property type="match status" value="1"/>
</dbReference>
<keyword evidence="2" id="KW-0175">Coiled coil</keyword>
<organism evidence="5 6">
    <name type="scientific">Corynebacterium occultum</name>
    <dbReference type="NCBI Taxonomy" id="2675219"/>
    <lineage>
        <taxon>Bacteria</taxon>
        <taxon>Bacillati</taxon>
        <taxon>Actinomycetota</taxon>
        <taxon>Actinomycetes</taxon>
        <taxon>Mycobacteriales</taxon>
        <taxon>Corynebacteriaceae</taxon>
        <taxon>Corynebacterium</taxon>
    </lineage>
</organism>
<dbReference type="AlphaFoldDB" id="A0A6B8WCI7"/>
<dbReference type="GO" id="GO:0015074">
    <property type="term" value="P:DNA integration"/>
    <property type="evidence" value="ECO:0007669"/>
    <property type="project" value="InterPro"/>
</dbReference>
<dbReference type="GO" id="GO:0004803">
    <property type="term" value="F:transposase activity"/>
    <property type="evidence" value="ECO:0007669"/>
    <property type="project" value="InterPro"/>
</dbReference>